<dbReference type="EMBL" id="NBNE01010840">
    <property type="protein sequence ID" value="OWY97109.1"/>
    <property type="molecule type" value="Genomic_DNA"/>
</dbReference>
<name>A0A225UY04_9STRA</name>
<dbReference type="SUPFAM" id="SSF56349">
    <property type="entry name" value="DNA breaking-rejoining enzymes"/>
    <property type="match status" value="1"/>
</dbReference>
<dbReference type="AlphaFoldDB" id="A0A225UY04"/>
<reference evidence="3" key="1">
    <citation type="submission" date="2017-03" db="EMBL/GenBank/DDBJ databases">
        <title>Phytopthora megakarya and P. palmivora, two closely related causual agents of cacao black pod achieved similar genome size and gene model numbers by different mechanisms.</title>
        <authorList>
            <person name="Ali S."/>
            <person name="Shao J."/>
            <person name="Larry D.J."/>
            <person name="Kronmiller B."/>
            <person name="Shen D."/>
            <person name="Strem M.D."/>
            <person name="Melnick R.L."/>
            <person name="Guiltinan M.J."/>
            <person name="Tyler B.M."/>
            <person name="Meinhardt L.W."/>
            <person name="Bailey B.A."/>
        </authorList>
    </citation>
    <scope>NUCLEOTIDE SEQUENCE [LARGE SCALE GENOMIC DNA]</scope>
    <source>
        <strain evidence="3">zdho120</strain>
    </source>
</reference>
<accession>A0A225UY04</accession>
<dbReference type="Gene3D" id="1.10.443.10">
    <property type="entry name" value="Intergrase catalytic core"/>
    <property type="match status" value="1"/>
</dbReference>
<dbReference type="InterPro" id="IPR011010">
    <property type="entry name" value="DNA_brk_join_enz"/>
</dbReference>
<evidence type="ECO:0008006" key="4">
    <source>
        <dbReference type="Google" id="ProtNLM"/>
    </source>
</evidence>
<dbReference type="GO" id="GO:0006310">
    <property type="term" value="P:DNA recombination"/>
    <property type="evidence" value="ECO:0007669"/>
    <property type="project" value="UniProtKB-KW"/>
</dbReference>
<dbReference type="Proteomes" id="UP000198211">
    <property type="component" value="Unassembled WGS sequence"/>
</dbReference>
<dbReference type="GO" id="GO:0015074">
    <property type="term" value="P:DNA integration"/>
    <property type="evidence" value="ECO:0007669"/>
    <property type="project" value="InterPro"/>
</dbReference>
<protein>
    <recommendedName>
        <fullName evidence="4">Core-binding (CB) domain-containing protein</fullName>
    </recommendedName>
</protein>
<evidence type="ECO:0000256" key="1">
    <source>
        <dbReference type="ARBA" id="ARBA00023172"/>
    </source>
</evidence>
<dbReference type="OrthoDB" id="119991at2759"/>
<sequence length="519" mass="58550">MEGQDWAKLEQTVSKIRDNTVSKRSRATYQNTYCRFLAWIARNKSHLFPTLISDSLGDTSATTIQQLRTQIKDIVTKDRNVTPLKFEELQAKDFVTWLVTLERKDGGALSYSALNTHRAGLFNLFRDYRHTMSKPLESELTNYFKGLKHKLAKDAGNGDATVKSGKDPLMFDLYSFLCEKMLGNTSNEMVFAHAYMVIAWNLMFRSSNAFGIRHSHMEWRGDALQIYFAHMKNDQGDDRPRDPRHVYANPLQPNICPIVALGLYWATSNFDGSDLLFPGRNQYERFRKCWLRLLAQVDVAAELRRQGLDATELGTHSMRKGSATFCSSCSTACPSSTAVHLRAGWSLGGVQNTYLRYEAAGDMHVGRTVAGLPTESYKFSTVAPHFNGHDKCVAMGTKLMFPALPSRLELIVEYCLASLVYHSEFLKATLSPSHHIFETPIFQDKELFSSLHMRVQTGDGCTETRIRPTGVPPHVSILRIDVKNGGYTSCHCDGTRRRIGETNVLLVPARSLTMDFTTQ</sequence>
<gene>
    <name evidence="2" type="ORF">PHMEG_00032448</name>
</gene>
<evidence type="ECO:0000313" key="3">
    <source>
        <dbReference type="Proteomes" id="UP000198211"/>
    </source>
</evidence>
<keyword evidence="3" id="KW-1185">Reference proteome</keyword>
<proteinExistence type="predicted"/>
<organism evidence="2 3">
    <name type="scientific">Phytophthora megakarya</name>
    <dbReference type="NCBI Taxonomy" id="4795"/>
    <lineage>
        <taxon>Eukaryota</taxon>
        <taxon>Sar</taxon>
        <taxon>Stramenopiles</taxon>
        <taxon>Oomycota</taxon>
        <taxon>Peronosporomycetes</taxon>
        <taxon>Peronosporales</taxon>
        <taxon>Peronosporaceae</taxon>
        <taxon>Phytophthora</taxon>
    </lineage>
</organism>
<evidence type="ECO:0000313" key="2">
    <source>
        <dbReference type="EMBL" id="OWY97109.1"/>
    </source>
</evidence>
<keyword evidence="1" id="KW-0233">DNA recombination</keyword>
<comment type="caution">
    <text evidence="2">The sequence shown here is derived from an EMBL/GenBank/DDBJ whole genome shotgun (WGS) entry which is preliminary data.</text>
</comment>
<dbReference type="GO" id="GO:0003677">
    <property type="term" value="F:DNA binding"/>
    <property type="evidence" value="ECO:0007669"/>
    <property type="project" value="InterPro"/>
</dbReference>
<dbReference type="InterPro" id="IPR013762">
    <property type="entry name" value="Integrase-like_cat_sf"/>
</dbReference>